<sequence length="658" mass="71341">MDTLCFAYYCSGHGYGHATRVSALARHLRNLDPKPTIHIVSSAPRHVFEDSIELGALYRYAEIDPVIVQPIAYRVDRQKSVQVLKSFLARKDALLEQERAWLVGIRADCVLSDAAFLGCLAANAAGLPSVLITNFTFDAVYSYLSTSYTDHINTLPGEEFLPANSSLSIDSFIPDEPVPHADLVPLVQEIYSGYRCADLLVRLPGCIPIPSFSCAPALPSPPWTDQQSNTLLSETVAHLTQSPLSYPLHPPMPFPHPNARSKPVPRAIIQAPLLVRSITKLPESVYTPSGRSRFLSSLGVPEHLHDPQKTKILVVSFGGQVFRKPSSSRSSTISSSIPSTRASPKSARSELIVWGSPADADDSNIASRTNLLLEHDHSNVRPPPARCPSKFDPCPPLSCTSHSSGSSTPSSAIPSTPPDNTPARLATPSHIFIPGAPPVSKSEYGSMTAAESAVCSLLATETESRKNVTYSYFDALITSVTDMGLHDVVQEFEPHLLPDPSWIAIICGVSKEQWSGSGEDGADNSLPEGFYVAPKYVYMPDLTAVADVLLGKLGYGTVSECVDSCTPFIYVSRPLFVEEHGLKLLLSQEGVGLELSRAAYEDGDWALAIQEAWSLGRKGKAEMRKKGALGIGSEVRDEKGRVLASQIVDWVRTWQASL</sequence>
<accession>A0ACB8BKM4</accession>
<protein>
    <submittedName>
        <fullName evidence="1">Uncharacterized protein</fullName>
    </submittedName>
</protein>
<dbReference type="Proteomes" id="UP000790709">
    <property type="component" value="Unassembled WGS sequence"/>
</dbReference>
<dbReference type="EMBL" id="MU266394">
    <property type="protein sequence ID" value="KAH7925849.1"/>
    <property type="molecule type" value="Genomic_DNA"/>
</dbReference>
<comment type="caution">
    <text evidence="1">The sequence shown here is derived from an EMBL/GenBank/DDBJ whole genome shotgun (WGS) entry which is preliminary data.</text>
</comment>
<evidence type="ECO:0000313" key="2">
    <source>
        <dbReference type="Proteomes" id="UP000790709"/>
    </source>
</evidence>
<proteinExistence type="predicted"/>
<evidence type="ECO:0000313" key="1">
    <source>
        <dbReference type="EMBL" id="KAH7925849.1"/>
    </source>
</evidence>
<gene>
    <name evidence="1" type="ORF">BV22DRAFT_1128707</name>
</gene>
<organism evidence="1 2">
    <name type="scientific">Leucogyrophana mollusca</name>
    <dbReference type="NCBI Taxonomy" id="85980"/>
    <lineage>
        <taxon>Eukaryota</taxon>
        <taxon>Fungi</taxon>
        <taxon>Dikarya</taxon>
        <taxon>Basidiomycota</taxon>
        <taxon>Agaricomycotina</taxon>
        <taxon>Agaricomycetes</taxon>
        <taxon>Agaricomycetidae</taxon>
        <taxon>Boletales</taxon>
        <taxon>Boletales incertae sedis</taxon>
        <taxon>Leucogyrophana</taxon>
    </lineage>
</organism>
<reference evidence="1" key="1">
    <citation type="journal article" date="2021" name="New Phytol.">
        <title>Evolutionary innovations through gain and loss of genes in the ectomycorrhizal Boletales.</title>
        <authorList>
            <person name="Wu G."/>
            <person name="Miyauchi S."/>
            <person name="Morin E."/>
            <person name="Kuo A."/>
            <person name="Drula E."/>
            <person name="Varga T."/>
            <person name="Kohler A."/>
            <person name="Feng B."/>
            <person name="Cao Y."/>
            <person name="Lipzen A."/>
            <person name="Daum C."/>
            <person name="Hundley H."/>
            <person name="Pangilinan J."/>
            <person name="Johnson J."/>
            <person name="Barry K."/>
            <person name="LaButti K."/>
            <person name="Ng V."/>
            <person name="Ahrendt S."/>
            <person name="Min B."/>
            <person name="Choi I.G."/>
            <person name="Park H."/>
            <person name="Plett J.M."/>
            <person name="Magnuson J."/>
            <person name="Spatafora J.W."/>
            <person name="Nagy L.G."/>
            <person name="Henrissat B."/>
            <person name="Grigoriev I.V."/>
            <person name="Yang Z.L."/>
            <person name="Xu J."/>
            <person name="Martin F.M."/>
        </authorList>
    </citation>
    <scope>NUCLEOTIDE SEQUENCE</scope>
    <source>
        <strain evidence="1">KUC20120723A-06</strain>
    </source>
</reference>
<name>A0ACB8BKM4_9AGAM</name>
<keyword evidence="2" id="KW-1185">Reference proteome</keyword>